<gene>
    <name evidence="2" type="ORF">BCF44_107451</name>
</gene>
<dbReference type="InterPro" id="IPR013216">
    <property type="entry name" value="Methyltransf_11"/>
</dbReference>
<feature type="domain" description="Methyltransferase type 11" evidence="1">
    <location>
        <begin position="53"/>
        <end position="148"/>
    </location>
</feature>
<dbReference type="EMBL" id="QUNO01000007">
    <property type="protein sequence ID" value="REH46318.1"/>
    <property type="molecule type" value="Genomic_DNA"/>
</dbReference>
<dbReference type="GO" id="GO:0032259">
    <property type="term" value="P:methylation"/>
    <property type="evidence" value="ECO:0007669"/>
    <property type="project" value="UniProtKB-KW"/>
</dbReference>
<evidence type="ECO:0000313" key="3">
    <source>
        <dbReference type="Proteomes" id="UP000256269"/>
    </source>
</evidence>
<dbReference type="SUPFAM" id="SSF53335">
    <property type="entry name" value="S-adenosyl-L-methionine-dependent methyltransferases"/>
    <property type="match status" value="1"/>
</dbReference>
<name>A0A3E0HIT0_9PSEU</name>
<evidence type="ECO:0000313" key="2">
    <source>
        <dbReference type="EMBL" id="REH46318.1"/>
    </source>
</evidence>
<dbReference type="InterPro" id="IPR029063">
    <property type="entry name" value="SAM-dependent_MTases_sf"/>
</dbReference>
<dbReference type="AlphaFoldDB" id="A0A3E0HIT0"/>
<keyword evidence="2" id="KW-0808">Transferase</keyword>
<comment type="caution">
    <text evidence="2">The sequence shown here is derived from an EMBL/GenBank/DDBJ whole genome shotgun (WGS) entry which is preliminary data.</text>
</comment>
<keyword evidence="2" id="KW-0489">Methyltransferase</keyword>
<dbReference type="OrthoDB" id="22151at2"/>
<dbReference type="CDD" id="cd02440">
    <property type="entry name" value="AdoMet_MTases"/>
    <property type="match status" value="1"/>
</dbReference>
<evidence type="ECO:0000259" key="1">
    <source>
        <dbReference type="Pfam" id="PF08241"/>
    </source>
</evidence>
<reference evidence="2 3" key="1">
    <citation type="submission" date="2018-08" db="EMBL/GenBank/DDBJ databases">
        <title>Genomic Encyclopedia of Archaeal and Bacterial Type Strains, Phase II (KMG-II): from individual species to whole genera.</title>
        <authorList>
            <person name="Goeker M."/>
        </authorList>
    </citation>
    <scope>NUCLEOTIDE SEQUENCE [LARGE SCALE GENOMIC DNA]</scope>
    <source>
        <strain evidence="2 3">DSM 45791</strain>
    </source>
</reference>
<accession>A0A3E0HIT0</accession>
<keyword evidence="3" id="KW-1185">Reference proteome</keyword>
<dbReference type="Gene3D" id="3.40.50.150">
    <property type="entry name" value="Vaccinia Virus protein VP39"/>
    <property type="match status" value="1"/>
</dbReference>
<dbReference type="Pfam" id="PF08241">
    <property type="entry name" value="Methyltransf_11"/>
    <property type="match status" value="1"/>
</dbReference>
<dbReference type="PANTHER" id="PTHR43861:SF1">
    <property type="entry name" value="TRANS-ACONITATE 2-METHYLTRANSFERASE"/>
    <property type="match status" value="1"/>
</dbReference>
<sequence>MSAVEVWERYASNSRPRRAVNAAGASTWLNWTQYPDHGPDESVLGDLAGRRVLELGSGSGANLAHLATLGGNCTGVDLAPSRTSTAVAEWGHLPGLEFVTADAVAYLAEKDEVFDVMYSIFGAVWFTDPAILLPAVRDRLRPGGVLAFSQLPATEAGVIAGPAVSKWNYPADQWEKMLADTGFTATASVIPGPADGEVGTLLVHATAV</sequence>
<dbReference type="RefSeq" id="WP_116176481.1">
    <property type="nucleotide sequence ID" value="NZ_CP144375.1"/>
</dbReference>
<dbReference type="Proteomes" id="UP000256269">
    <property type="component" value="Unassembled WGS sequence"/>
</dbReference>
<dbReference type="PANTHER" id="PTHR43861">
    <property type="entry name" value="TRANS-ACONITATE 2-METHYLTRANSFERASE-RELATED"/>
    <property type="match status" value="1"/>
</dbReference>
<proteinExistence type="predicted"/>
<protein>
    <submittedName>
        <fullName evidence="2">Methyltransferase family protein</fullName>
    </submittedName>
</protein>
<organism evidence="2 3">
    <name type="scientific">Kutzneria buriramensis</name>
    <dbReference type="NCBI Taxonomy" id="1045776"/>
    <lineage>
        <taxon>Bacteria</taxon>
        <taxon>Bacillati</taxon>
        <taxon>Actinomycetota</taxon>
        <taxon>Actinomycetes</taxon>
        <taxon>Pseudonocardiales</taxon>
        <taxon>Pseudonocardiaceae</taxon>
        <taxon>Kutzneria</taxon>
    </lineage>
</organism>
<dbReference type="GO" id="GO:0008757">
    <property type="term" value="F:S-adenosylmethionine-dependent methyltransferase activity"/>
    <property type="evidence" value="ECO:0007669"/>
    <property type="project" value="InterPro"/>
</dbReference>